<organism evidence="1 2">
    <name type="scientific">Camellia sinensis var. sinensis</name>
    <name type="common">China tea</name>
    <dbReference type="NCBI Taxonomy" id="542762"/>
    <lineage>
        <taxon>Eukaryota</taxon>
        <taxon>Viridiplantae</taxon>
        <taxon>Streptophyta</taxon>
        <taxon>Embryophyta</taxon>
        <taxon>Tracheophyta</taxon>
        <taxon>Spermatophyta</taxon>
        <taxon>Magnoliopsida</taxon>
        <taxon>eudicotyledons</taxon>
        <taxon>Gunneridae</taxon>
        <taxon>Pentapetalae</taxon>
        <taxon>asterids</taxon>
        <taxon>Ericales</taxon>
        <taxon>Theaceae</taxon>
        <taxon>Camellia</taxon>
    </lineage>
</organism>
<name>A0A4S4DG73_CAMSN</name>
<protein>
    <submittedName>
        <fullName evidence="1">Uncharacterized protein</fullName>
    </submittedName>
</protein>
<proteinExistence type="predicted"/>
<keyword evidence="2" id="KW-1185">Reference proteome</keyword>
<dbReference type="EMBL" id="SDRB02011342">
    <property type="protein sequence ID" value="THG01753.1"/>
    <property type="molecule type" value="Genomic_DNA"/>
</dbReference>
<accession>A0A4S4DG73</accession>
<gene>
    <name evidence="1" type="ORF">TEA_008990</name>
</gene>
<dbReference type="Proteomes" id="UP000306102">
    <property type="component" value="Unassembled WGS sequence"/>
</dbReference>
<dbReference type="AlphaFoldDB" id="A0A4S4DG73"/>
<comment type="caution">
    <text evidence="1">The sequence shown here is derived from an EMBL/GenBank/DDBJ whole genome shotgun (WGS) entry which is preliminary data.</text>
</comment>
<sequence>MDVFYDLGAYPLRHWLGKRCFALVWFQFVLVFVHGGRVHAQTGVIVMEFEITVAGRVPYGLLHMRVSKSWCRADIVMDSDDAPHTDISPPVIVLEGDVTSPVPEVDVPALVADMEGHDEDLMAEDTEAGPEPFPLRMRPFDPTAYKPYTKTMVPREIILMPSTFSETIAFLWSHIMPPLTEGVARIIEIVDAPTASDAFAGAAPPARGLTSPADNATFPLEYPSLSTAYPEMGCMDQCLELIDTLMVIVKRREASLVSLGIEVAAPPAMRERGGRAPSQMRGG</sequence>
<reference evidence="1 2" key="1">
    <citation type="journal article" date="2018" name="Proc. Natl. Acad. Sci. U.S.A.">
        <title>Draft genome sequence of Camellia sinensis var. sinensis provides insights into the evolution of the tea genome and tea quality.</title>
        <authorList>
            <person name="Wei C."/>
            <person name="Yang H."/>
            <person name="Wang S."/>
            <person name="Zhao J."/>
            <person name="Liu C."/>
            <person name="Gao L."/>
            <person name="Xia E."/>
            <person name="Lu Y."/>
            <person name="Tai Y."/>
            <person name="She G."/>
            <person name="Sun J."/>
            <person name="Cao H."/>
            <person name="Tong W."/>
            <person name="Gao Q."/>
            <person name="Li Y."/>
            <person name="Deng W."/>
            <person name="Jiang X."/>
            <person name="Wang W."/>
            <person name="Chen Q."/>
            <person name="Zhang S."/>
            <person name="Li H."/>
            <person name="Wu J."/>
            <person name="Wang P."/>
            <person name="Li P."/>
            <person name="Shi C."/>
            <person name="Zheng F."/>
            <person name="Jian J."/>
            <person name="Huang B."/>
            <person name="Shan D."/>
            <person name="Shi M."/>
            <person name="Fang C."/>
            <person name="Yue Y."/>
            <person name="Li F."/>
            <person name="Li D."/>
            <person name="Wei S."/>
            <person name="Han B."/>
            <person name="Jiang C."/>
            <person name="Yin Y."/>
            <person name="Xia T."/>
            <person name="Zhang Z."/>
            <person name="Bennetzen J.L."/>
            <person name="Zhao S."/>
            <person name="Wan X."/>
        </authorList>
    </citation>
    <scope>NUCLEOTIDE SEQUENCE [LARGE SCALE GENOMIC DNA]</scope>
    <source>
        <strain evidence="2">cv. Shuchazao</strain>
        <tissue evidence="1">Leaf</tissue>
    </source>
</reference>
<evidence type="ECO:0000313" key="1">
    <source>
        <dbReference type="EMBL" id="THG01753.1"/>
    </source>
</evidence>
<evidence type="ECO:0000313" key="2">
    <source>
        <dbReference type="Proteomes" id="UP000306102"/>
    </source>
</evidence>